<evidence type="ECO:0000313" key="2">
    <source>
        <dbReference type="EMBL" id="JAP93398.1"/>
    </source>
</evidence>
<accession>A0A146KAV3</accession>
<proteinExistence type="predicted"/>
<name>A0A146KAV3_9EUKA</name>
<dbReference type="Pfam" id="PF00481">
    <property type="entry name" value="PP2C"/>
    <property type="match status" value="1"/>
</dbReference>
<dbReference type="PANTHER" id="PTHR47992">
    <property type="entry name" value="PROTEIN PHOSPHATASE"/>
    <property type="match status" value="1"/>
</dbReference>
<feature type="non-terminal residue" evidence="2">
    <location>
        <position position="286"/>
    </location>
</feature>
<dbReference type="CDD" id="cd00143">
    <property type="entry name" value="PP2Cc"/>
    <property type="match status" value="1"/>
</dbReference>
<dbReference type="AlphaFoldDB" id="A0A146KAV3"/>
<sequence>AKSFIGNRSQNEDAHFCYQTADYVFAVVFDGHNGSDCSEFCCKNIQSVYEKQLELQNNVQQALNETILQLDSDFTGASGCTACVCVITHDTLYTAHCGDTKMLAKDKKITYSTTDHKPNNPKERERIEKTGVKIIQTNSVYRIGGILSVARSIGDQKFKKYGVIADPDCEIYIIEDLLYSLILCDGVFEVLTEQQIEIIVLTCLKKVTEIIDVDMGEVLQQATQYYIDDNETKGDEVLSEYCSGNLQKEINIENTLDLPNKIAAIIVKIAYLLGSQDNLTAVCIIQ</sequence>
<dbReference type="SMART" id="SM00332">
    <property type="entry name" value="PP2Cc"/>
    <property type="match status" value="1"/>
</dbReference>
<protein>
    <submittedName>
        <fullName evidence="2">Protein phosphatase 2C</fullName>
    </submittedName>
</protein>
<dbReference type="SUPFAM" id="SSF81606">
    <property type="entry name" value="PP2C-like"/>
    <property type="match status" value="1"/>
</dbReference>
<gene>
    <name evidence="2" type="ORF">TPC1_14338</name>
</gene>
<dbReference type="PROSITE" id="PS51746">
    <property type="entry name" value="PPM_2"/>
    <property type="match status" value="1"/>
</dbReference>
<evidence type="ECO:0000259" key="1">
    <source>
        <dbReference type="PROSITE" id="PS51746"/>
    </source>
</evidence>
<organism evidence="2">
    <name type="scientific">Trepomonas sp. PC1</name>
    <dbReference type="NCBI Taxonomy" id="1076344"/>
    <lineage>
        <taxon>Eukaryota</taxon>
        <taxon>Metamonada</taxon>
        <taxon>Diplomonadida</taxon>
        <taxon>Hexamitidae</taxon>
        <taxon>Hexamitinae</taxon>
        <taxon>Trepomonas</taxon>
    </lineage>
</organism>
<dbReference type="InterPro" id="IPR036457">
    <property type="entry name" value="PPM-type-like_dom_sf"/>
</dbReference>
<dbReference type="InterPro" id="IPR015655">
    <property type="entry name" value="PP2C"/>
</dbReference>
<reference evidence="2" key="1">
    <citation type="submission" date="2015-07" db="EMBL/GenBank/DDBJ databases">
        <title>Adaptation to a free-living lifestyle via gene acquisitions in the diplomonad Trepomonas sp. PC1.</title>
        <authorList>
            <person name="Xu F."/>
            <person name="Jerlstrom-Hultqvist J."/>
            <person name="Kolisko M."/>
            <person name="Simpson A.G.B."/>
            <person name="Roger A.J."/>
            <person name="Svard S.G."/>
            <person name="Andersson J.O."/>
        </authorList>
    </citation>
    <scope>NUCLEOTIDE SEQUENCE</scope>
    <source>
        <strain evidence="2">PC1</strain>
    </source>
</reference>
<dbReference type="GO" id="GO:0004722">
    <property type="term" value="F:protein serine/threonine phosphatase activity"/>
    <property type="evidence" value="ECO:0007669"/>
    <property type="project" value="InterPro"/>
</dbReference>
<feature type="domain" description="PPM-type phosphatase" evidence="1">
    <location>
        <begin position="1"/>
        <end position="286"/>
    </location>
</feature>
<feature type="non-terminal residue" evidence="2">
    <location>
        <position position="1"/>
    </location>
</feature>
<dbReference type="InterPro" id="IPR001932">
    <property type="entry name" value="PPM-type_phosphatase-like_dom"/>
</dbReference>
<dbReference type="EMBL" id="GDID01003208">
    <property type="protein sequence ID" value="JAP93398.1"/>
    <property type="molecule type" value="Transcribed_RNA"/>
</dbReference>
<dbReference type="Gene3D" id="3.60.40.10">
    <property type="entry name" value="PPM-type phosphatase domain"/>
    <property type="match status" value="1"/>
</dbReference>